<feature type="non-terminal residue" evidence="2">
    <location>
        <position position="274"/>
    </location>
</feature>
<proteinExistence type="predicted"/>
<protein>
    <submittedName>
        <fullName evidence="2">Uncharacterized protein</fullName>
    </submittedName>
</protein>
<feature type="coiled-coil region" evidence="1">
    <location>
        <begin position="114"/>
        <end position="148"/>
    </location>
</feature>
<accession>A0A2M7IGF2</accession>
<keyword evidence="1" id="KW-0175">Coiled coil</keyword>
<sequence length="274" mass="33153">MELYEKSEAGKKESLEKIKITEDLIRNIAKVCPHAQYLVDILIEYDGDFFSKNSDFELSSETFGAFNNTINPYCFDDSQLESYEYDTELFEEYNDFSTSFLEPTDYKKRLQFNKDANERYLSQFRDKIEELEEKRNKRKEEIERKFSEEEYPEFMRIKRLRNHGTFKGHYMYDDMERETMQLFDQKNKKLQEIDEWYRDEYKKIVPPDPSLEERPTEDQILSESMVDAFQYWSKQAEKSRYLDEPLPPSLSAKLPPEADRQNRKIFPPFFLISR</sequence>
<dbReference type="Proteomes" id="UP000231280">
    <property type="component" value="Unassembled WGS sequence"/>
</dbReference>
<comment type="caution">
    <text evidence="2">The sequence shown here is derived from an EMBL/GenBank/DDBJ whole genome shotgun (WGS) entry which is preliminary data.</text>
</comment>
<dbReference type="EMBL" id="PFGX01000034">
    <property type="protein sequence ID" value="PIW75569.1"/>
    <property type="molecule type" value="Genomic_DNA"/>
</dbReference>
<name>A0A2M7IGF2_9BACT</name>
<reference evidence="3" key="1">
    <citation type="submission" date="2017-09" db="EMBL/GenBank/DDBJ databases">
        <title>Depth-based differentiation of microbial function through sediment-hosted aquifers and enrichment of novel symbionts in the deep terrestrial subsurface.</title>
        <authorList>
            <person name="Probst A.J."/>
            <person name="Ladd B."/>
            <person name="Jarett J.K."/>
            <person name="Geller-Mcgrath D.E."/>
            <person name="Sieber C.M.K."/>
            <person name="Emerson J.B."/>
            <person name="Anantharaman K."/>
            <person name="Thomas B.C."/>
            <person name="Malmstrom R."/>
            <person name="Stieglmeier M."/>
            <person name="Klingl A."/>
            <person name="Woyke T."/>
            <person name="Ryan C.M."/>
            <person name="Banfield J.F."/>
        </authorList>
    </citation>
    <scope>NUCLEOTIDE SEQUENCE [LARGE SCALE GENOMIC DNA]</scope>
</reference>
<evidence type="ECO:0000313" key="3">
    <source>
        <dbReference type="Proteomes" id="UP000231280"/>
    </source>
</evidence>
<evidence type="ECO:0000256" key="1">
    <source>
        <dbReference type="SAM" id="Coils"/>
    </source>
</evidence>
<evidence type="ECO:0000313" key="2">
    <source>
        <dbReference type="EMBL" id="PIW75569.1"/>
    </source>
</evidence>
<gene>
    <name evidence="2" type="ORF">CO002_01310</name>
</gene>
<organism evidence="2 3">
    <name type="scientific">Candidatus Portnoybacteria bacterium CG_4_8_14_3_um_filter_44_10</name>
    <dbReference type="NCBI Taxonomy" id="1974802"/>
    <lineage>
        <taxon>Bacteria</taxon>
        <taxon>Candidatus Portnoyibacteriota</taxon>
    </lineage>
</organism>
<dbReference type="AlphaFoldDB" id="A0A2M7IGF2"/>